<dbReference type="EMBL" id="CAKLCB010000368">
    <property type="protein sequence ID" value="CAH0520681.1"/>
    <property type="molecule type" value="Genomic_DNA"/>
</dbReference>
<keyword evidence="1" id="KW-0539">Nucleus</keyword>
<feature type="domain" description="Myb-like" evidence="3">
    <location>
        <begin position="336"/>
        <end position="393"/>
    </location>
</feature>
<evidence type="ECO:0000256" key="1">
    <source>
        <dbReference type="ARBA" id="ARBA00023242"/>
    </source>
</evidence>
<dbReference type="PANTHER" id="PTHR46734:SF1">
    <property type="entry name" value="TELOMERIC REPEAT-BINDING FACTOR 1"/>
    <property type="match status" value="1"/>
</dbReference>
<organism evidence="4 5">
    <name type="scientific">Peronospora belbahrii</name>
    <dbReference type="NCBI Taxonomy" id="622444"/>
    <lineage>
        <taxon>Eukaryota</taxon>
        <taxon>Sar</taxon>
        <taxon>Stramenopiles</taxon>
        <taxon>Oomycota</taxon>
        <taxon>Peronosporomycetes</taxon>
        <taxon>Peronosporales</taxon>
        <taxon>Peronosporaceae</taxon>
        <taxon>Peronospora</taxon>
    </lineage>
</organism>
<dbReference type="SUPFAM" id="SSF46689">
    <property type="entry name" value="Homeodomain-like"/>
    <property type="match status" value="1"/>
</dbReference>
<proteinExistence type="predicted"/>
<sequence length="429" mass="48554">MRAALEGCGEFLSHIGALDSANAIAEILHKTGVELSDTSSFRWRALFAAIRKELDAEPMDIVFLYERMLQLDVMMLRGLSHALFGSPLFLHLLVERLAVAFEGLDAELFKLESDELCHAEGIYETCVVLRDKIEESESDSELATFLETFKRIFEQDEPKDCWDAFYEHYHLNISAFRRDMKRALSMIESIALGPTKLELAFPTKAADSQKKVVPRALLEKKFGGTRREWQKLSQITTITGCGFNHVTDNEQAQQEQEEEEETQILANTVNGETTESAHSDVSNEALSPEQPVSSRPPRAAEVARGTCQEGRRAALRTRVRGEQCGTTKPRSISRLPGRRKRVRWSAEEEAALIEGYRLYANYSNVWMLIKSKFPVVLQNRSNVDLKDKYRNLLRYGLTNTSHGNDNARVTDNGATDDDTDAVAYEKEHE</sequence>
<comment type="caution">
    <text evidence="4">The sequence shown here is derived from an EMBL/GenBank/DDBJ whole genome shotgun (WGS) entry which is preliminary data.</text>
</comment>
<gene>
    <name evidence="4" type="ORF">PBS001_LOCUS7147</name>
</gene>
<accession>A0ABN8D8C2</accession>
<feature type="region of interest" description="Disordered" evidence="2">
    <location>
        <begin position="272"/>
        <end position="304"/>
    </location>
</feature>
<evidence type="ECO:0000313" key="5">
    <source>
        <dbReference type="Proteomes" id="UP001158986"/>
    </source>
</evidence>
<evidence type="ECO:0000259" key="3">
    <source>
        <dbReference type="PROSITE" id="PS50090"/>
    </source>
</evidence>
<dbReference type="PROSITE" id="PS50090">
    <property type="entry name" value="MYB_LIKE"/>
    <property type="match status" value="1"/>
</dbReference>
<evidence type="ECO:0000256" key="2">
    <source>
        <dbReference type="SAM" id="MobiDB-lite"/>
    </source>
</evidence>
<dbReference type="Proteomes" id="UP001158986">
    <property type="component" value="Unassembled WGS sequence"/>
</dbReference>
<protein>
    <recommendedName>
        <fullName evidence="3">Myb-like domain-containing protein</fullName>
    </recommendedName>
</protein>
<reference evidence="4 5" key="1">
    <citation type="submission" date="2021-11" db="EMBL/GenBank/DDBJ databases">
        <authorList>
            <person name="Islam A."/>
            <person name="Islam S."/>
            <person name="Flora M.S."/>
            <person name="Rahman M."/>
            <person name="Ziaur R.M."/>
            <person name="Epstein J.H."/>
            <person name="Hassan M."/>
            <person name="Klassen M."/>
            <person name="Woodard K."/>
            <person name="Webb A."/>
            <person name="Webby R.J."/>
            <person name="El Zowalaty M.E."/>
        </authorList>
    </citation>
    <scope>NUCLEOTIDE SEQUENCE [LARGE SCALE GENOMIC DNA]</scope>
    <source>
        <strain evidence="4">Pbs1</strain>
    </source>
</reference>
<feature type="region of interest" description="Disordered" evidence="2">
    <location>
        <begin position="400"/>
        <end position="429"/>
    </location>
</feature>
<dbReference type="Gene3D" id="1.10.246.220">
    <property type="match status" value="1"/>
</dbReference>
<feature type="compositionally biased region" description="Polar residues" evidence="2">
    <location>
        <begin position="400"/>
        <end position="409"/>
    </location>
</feature>
<dbReference type="InterPro" id="IPR009057">
    <property type="entry name" value="Homeodomain-like_sf"/>
</dbReference>
<dbReference type="InterPro" id="IPR001005">
    <property type="entry name" value="SANT/Myb"/>
</dbReference>
<dbReference type="SMART" id="SM00717">
    <property type="entry name" value="SANT"/>
    <property type="match status" value="1"/>
</dbReference>
<feature type="compositionally biased region" description="Polar residues" evidence="2">
    <location>
        <begin position="272"/>
        <end position="293"/>
    </location>
</feature>
<name>A0ABN8D8C2_9STRA</name>
<dbReference type="InterPro" id="IPR052450">
    <property type="entry name" value="TRBD-Containing_Protein"/>
</dbReference>
<keyword evidence="5" id="KW-1185">Reference proteome</keyword>
<dbReference type="CDD" id="cd11660">
    <property type="entry name" value="SANT_TRF"/>
    <property type="match status" value="1"/>
</dbReference>
<dbReference type="PANTHER" id="PTHR46734">
    <property type="entry name" value="TELOMERIC REPEAT-BINDING FACTOR 1 TERF1"/>
    <property type="match status" value="1"/>
</dbReference>
<evidence type="ECO:0000313" key="4">
    <source>
        <dbReference type="EMBL" id="CAH0520681.1"/>
    </source>
</evidence>